<dbReference type="InterPro" id="IPR014044">
    <property type="entry name" value="CAP_dom"/>
</dbReference>
<feature type="domain" description="SCP" evidence="7">
    <location>
        <begin position="159"/>
        <end position="316"/>
    </location>
</feature>
<dbReference type="PRINTS" id="PR00838">
    <property type="entry name" value="V5ALLERGEN"/>
</dbReference>
<dbReference type="EC" id="2.4.1.-" evidence="6"/>
<dbReference type="AlphaFoldDB" id="A0A016RXQ7"/>
<dbReference type="PROSITE" id="PS01010">
    <property type="entry name" value="CRISP_2"/>
    <property type="match status" value="1"/>
</dbReference>
<dbReference type="SMART" id="SM00198">
    <property type="entry name" value="SCP"/>
    <property type="match status" value="1"/>
</dbReference>
<evidence type="ECO:0000313" key="9">
    <source>
        <dbReference type="Proteomes" id="UP000024635"/>
    </source>
</evidence>
<evidence type="ECO:0000313" key="8">
    <source>
        <dbReference type="EMBL" id="EYB83175.1"/>
    </source>
</evidence>
<dbReference type="EMBL" id="JARK01001677">
    <property type="protein sequence ID" value="EYB83175.1"/>
    <property type="molecule type" value="Genomic_DNA"/>
</dbReference>
<evidence type="ECO:0000256" key="4">
    <source>
        <dbReference type="ARBA" id="ARBA00022679"/>
    </source>
</evidence>
<comment type="caution">
    <text evidence="8">The sequence shown here is derived from an EMBL/GenBank/DDBJ whole genome shotgun (WGS) entry which is preliminary data.</text>
</comment>
<comment type="subcellular location">
    <subcellularLocation>
        <location evidence="1">Membrane</location>
        <topology evidence="1">Single-pass membrane protein</topology>
    </subcellularLocation>
</comment>
<name>A0A016RXQ7_9BILA</name>
<dbReference type="GO" id="GO:0005576">
    <property type="term" value="C:extracellular region"/>
    <property type="evidence" value="ECO:0007669"/>
    <property type="project" value="InterPro"/>
</dbReference>
<reference evidence="9" key="1">
    <citation type="journal article" date="2015" name="Nat. Genet.">
        <title>The genome and transcriptome of the zoonotic hookworm Ancylostoma ceylanicum identify infection-specific gene families.</title>
        <authorList>
            <person name="Schwarz E.M."/>
            <person name="Hu Y."/>
            <person name="Antoshechkin I."/>
            <person name="Miller M.M."/>
            <person name="Sternberg P.W."/>
            <person name="Aroian R.V."/>
        </authorList>
    </citation>
    <scope>NUCLEOTIDE SEQUENCE</scope>
    <source>
        <strain evidence="9">HY135</strain>
    </source>
</reference>
<dbReference type="GO" id="GO:0016020">
    <property type="term" value="C:membrane"/>
    <property type="evidence" value="ECO:0007669"/>
    <property type="project" value="UniProtKB-SubCell"/>
</dbReference>
<keyword evidence="3 6" id="KW-0328">Glycosyltransferase</keyword>
<dbReference type="GO" id="GO:0016757">
    <property type="term" value="F:glycosyltransferase activity"/>
    <property type="evidence" value="ECO:0007669"/>
    <property type="project" value="UniProtKB-UniRule"/>
</dbReference>
<evidence type="ECO:0000256" key="5">
    <source>
        <dbReference type="ARBA" id="ARBA00023136"/>
    </source>
</evidence>
<organism evidence="8 9">
    <name type="scientific">Ancylostoma ceylanicum</name>
    <dbReference type="NCBI Taxonomy" id="53326"/>
    <lineage>
        <taxon>Eukaryota</taxon>
        <taxon>Metazoa</taxon>
        <taxon>Ecdysozoa</taxon>
        <taxon>Nematoda</taxon>
        <taxon>Chromadorea</taxon>
        <taxon>Rhabditida</taxon>
        <taxon>Rhabditina</taxon>
        <taxon>Rhabditomorpha</taxon>
        <taxon>Strongyloidea</taxon>
        <taxon>Ancylostomatidae</taxon>
        <taxon>Ancylostomatinae</taxon>
        <taxon>Ancylostoma</taxon>
    </lineage>
</organism>
<accession>A0A016RXQ7</accession>
<dbReference type="CDD" id="cd05380">
    <property type="entry name" value="CAP_euk"/>
    <property type="match status" value="1"/>
</dbReference>
<keyword evidence="9" id="KW-1185">Reference proteome</keyword>
<evidence type="ECO:0000256" key="6">
    <source>
        <dbReference type="RuleBase" id="RU366017"/>
    </source>
</evidence>
<comment type="similarity">
    <text evidence="2 6">Belongs to the glycosyltransferase 92 family.</text>
</comment>
<dbReference type="OrthoDB" id="5876828at2759"/>
<dbReference type="PANTHER" id="PTHR10334">
    <property type="entry name" value="CYSTEINE-RICH SECRETORY PROTEIN-RELATED"/>
    <property type="match status" value="1"/>
</dbReference>
<proteinExistence type="inferred from homology"/>
<dbReference type="PRINTS" id="PR00837">
    <property type="entry name" value="V5TPXLIKE"/>
</dbReference>
<dbReference type="Pfam" id="PF00188">
    <property type="entry name" value="CAP"/>
    <property type="match status" value="1"/>
</dbReference>
<dbReference type="Proteomes" id="UP000024635">
    <property type="component" value="Unassembled WGS sequence"/>
</dbReference>
<dbReference type="InterPro" id="IPR001283">
    <property type="entry name" value="CRISP-related"/>
</dbReference>
<dbReference type="Gene3D" id="3.40.33.10">
    <property type="entry name" value="CAP"/>
    <property type="match status" value="1"/>
</dbReference>
<dbReference type="STRING" id="53326.A0A016RXQ7"/>
<evidence type="ECO:0000256" key="3">
    <source>
        <dbReference type="ARBA" id="ARBA00022676"/>
    </source>
</evidence>
<dbReference type="InterPro" id="IPR008166">
    <property type="entry name" value="Glyco_transf_92"/>
</dbReference>
<dbReference type="InterPro" id="IPR002413">
    <property type="entry name" value="V5_allergen-like"/>
</dbReference>
<dbReference type="SUPFAM" id="SSF55797">
    <property type="entry name" value="PR-1-like"/>
    <property type="match status" value="1"/>
</dbReference>
<evidence type="ECO:0000256" key="2">
    <source>
        <dbReference type="ARBA" id="ARBA00007647"/>
    </source>
</evidence>
<dbReference type="InterPro" id="IPR018244">
    <property type="entry name" value="Allrgn_V5/Tpx1_CS"/>
</dbReference>
<keyword evidence="4 6" id="KW-0808">Transferase</keyword>
<evidence type="ECO:0000256" key="1">
    <source>
        <dbReference type="ARBA" id="ARBA00004167"/>
    </source>
</evidence>
<sequence length="343" mass="38743">MSVCLSALYGSEPKWLYLVQLFEHYKLQDVSHFYVYIQEIDDYSHQLLLDYEEGGEADLIYFDSEDKRPVRDWQFVAIQDCIGRSRHQSQFVTLQDLDELFMAAGNKTLLEYTRPFRIGASLLFNMILESLPITLVLIPIFYGIGVESSICTDPSMSDTTRNAFLNTHNKYRSTVAKGKGYNGIINYTPTAANILKMTYDCTLEAAAIAHAKKCSGNKSKPVTRPGVGENIIEINKMYLTMPEVARQATLRWWRELSMYGVNAQMFFDSAIQQKNTVNHFTQMIWHSSKGLGCGIHNCGKFFFVVCQYTPRGNIIKEPIYLIGQPCGACPAGTTCDAQTSLCA</sequence>
<protein>
    <recommendedName>
        <fullName evidence="6">Glycosyltransferase family 92 protein</fullName>
        <ecNumber evidence="6">2.4.1.-</ecNumber>
    </recommendedName>
</protein>
<dbReference type="InterPro" id="IPR035940">
    <property type="entry name" value="CAP_sf"/>
</dbReference>
<gene>
    <name evidence="8" type="primary">Acey_s0341.g3009</name>
    <name evidence="8" type="synonym">ASP-s0341.g3009</name>
    <name evidence="8" type="ORF">Y032_0341g3009</name>
</gene>
<keyword evidence="5" id="KW-0472">Membrane</keyword>
<evidence type="ECO:0000259" key="7">
    <source>
        <dbReference type="SMART" id="SM00198"/>
    </source>
</evidence>
<dbReference type="Pfam" id="PF01697">
    <property type="entry name" value="Glyco_transf_92"/>
    <property type="match status" value="1"/>
</dbReference>